<comment type="caution">
    <text evidence="2">The sequence shown here is derived from an EMBL/GenBank/DDBJ whole genome shotgun (WGS) entry which is preliminary data.</text>
</comment>
<dbReference type="EMBL" id="JAWJWF010000004">
    <property type="protein sequence ID" value="KAK6634103.1"/>
    <property type="molecule type" value="Genomic_DNA"/>
</dbReference>
<evidence type="ECO:0000313" key="2">
    <source>
        <dbReference type="EMBL" id="KAK6634103.1"/>
    </source>
</evidence>
<feature type="compositionally biased region" description="Basic and acidic residues" evidence="1">
    <location>
        <begin position="22"/>
        <end position="33"/>
    </location>
</feature>
<evidence type="ECO:0000256" key="1">
    <source>
        <dbReference type="SAM" id="MobiDB-lite"/>
    </source>
</evidence>
<proteinExistence type="predicted"/>
<protein>
    <submittedName>
        <fullName evidence="2">Uncharacterized protein</fullName>
    </submittedName>
</protein>
<accession>A0ABR1B3M1</accession>
<gene>
    <name evidence="2" type="ORF">RUM44_004711</name>
</gene>
<feature type="region of interest" description="Disordered" evidence="1">
    <location>
        <begin position="18"/>
        <end position="38"/>
    </location>
</feature>
<evidence type="ECO:0000313" key="3">
    <source>
        <dbReference type="Proteomes" id="UP001359485"/>
    </source>
</evidence>
<name>A0ABR1B3M1_POLSC</name>
<reference evidence="2 3" key="1">
    <citation type="submission" date="2023-09" db="EMBL/GenBank/DDBJ databases">
        <title>Genomes of two closely related lineages of the louse Polyplax serrata with different host specificities.</title>
        <authorList>
            <person name="Martinu J."/>
            <person name="Tarabai H."/>
            <person name="Stefka J."/>
            <person name="Hypsa V."/>
        </authorList>
    </citation>
    <scope>NUCLEOTIDE SEQUENCE [LARGE SCALE GENOMIC DNA]</scope>
    <source>
        <strain evidence="2">98ZLc_SE</strain>
    </source>
</reference>
<dbReference type="Proteomes" id="UP001359485">
    <property type="component" value="Unassembled WGS sequence"/>
</dbReference>
<sequence length="78" mass="8482">MFTVRSWKTVIGQHLGNLTPEGSRRRAELECSERNSNGGYPAARLTPTFDGVSHCRATSTAALLMVPCGGVPMRVMFV</sequence>
<keyword evidence="3" id="KW-1185">Reference proteome</keyword>
<organism evidence="2 3">
    <name type="scientific">Polyplax serrata</name>
    <name type="common">Common mouse louse</name>
    <dbReference type="NCBI Taxonomy" id="468196"/>
    <lineage>
        <taxon>Eukaryota</taxon>
        <taxon>Metazoa</taxon>
        <taxon>Ecdysozoa</taxon>
        <taxon>Arthropoda</taxon>
        <taxon>Hexapoda</taxon>
        <taxon>Insecta</taxon>
        <taxon>Pterygota</taxon>
        <taxon>Neoptera</taxon>
        <taxon>Paraneoptera</taxon>
        <taxon>Psocodea</taxon>
        <taxon>Troctomorpha</taxon>
        <taxon>Phthiraptera</taxon>
        <taxon>Anoplura</taxon>
        <taxon>Polyplacidae</taxon>
        <taxon>Polyplax</taxon>
    </lineage>
</organism>